<reference evidence="2 3" key="1">
    <citation type="submission" date="2019-09" db="EMBL/GenBank/DDBJ databases">
        <title>YIM 48816 draft genome.</title>
        <authorList>
            <person name="Jiang L."/>
        </authorList>
    </citation>
    <scope>NUCLEOTIDE SEQUENCE [LARGE SCALE GENOMIC DNA]</scope>
    <source>
        <strain evidence="2 3">YIM 48816</strain>
    </source>
</reference>
<evidence type="ECO:0000313" key="3">
    <source>
        <dbReference type="Proteomes" id="UP000474159"/>
    </source>
</evidence>
<feature type="transmembrane region" description="Helical" evidence="1">
    <location>
        <begin position="25"/>
        <end position="49"/>
    </location>
</feature>
<accession>A0A6L3T0X5</accession>
<name>A0A6L3T0X5_9HYPH</name>
<keyword evidence="1" id="KW-0472">Membrane</keyword>
<proteinExistence type="predicted"/>
<dbReference type="EMBL" id="VZZK01000008">
    <property type="protein sequence ID" value="KAB1079609.1"/>
    <property type="molecule type" value="Genomic_DNA"/>
</dbReference>
<dbReference type="RefSeq" id="WP_150999872.1">
    <property type="nucleotide sequence ID" value="NZ_VZZK01000008.1"/>
</dbReference>
<dbReference type="NCBIfam" id="TIGR02459">
    <property type="entry name" value="CbtB"/>
    <property type="match status" value="1"/>
</dbReference>
<protein>
    <submittedName>
        <fullName evidence="2">Cobalt transporter</fullName>
    </submittedName>
</protein>
<dbReference type="AlphaFoldDB" id="A0A6L3T0X5"/>
<keyword evidence="3" id="KW-1185">Reference proteome</keyword>
<evidence type="ECO:0000313" key="2">
    <source>
        <dbReference type="EMBL" id="KAB1079609.1"/>
    </source>
</evidence>
<dbReference type="InterPro" id="IPR012667">
    <property type="entry name" value="CbtB_put"/>
</dbReference>
<sequence>MSTTAQTLGTQSLGTTGLRANEGRAAVAIAAFLGLGLVFLAGFAPASALHNAAHDFRHTQNFPCH</sequence>
<keyword evidence="1" id="KW-1133">Transmembrane helix</keyword>
<comment type="caution">
    <text evidence="2">The sequence shown here is derived from an EMBL/GenBank/DDBJ whole genome shotgun (WGS) entry which is preliminary data.</text>
</comment>
<organism evidence="2 3">
    <name type="scientific">Methylobacterium soli</name>
    <dbReference type="NCBI Taxonomy" id="553447"/>
    <lineage>
        <taxon>Bacteria</taxon>
        <taxon>Pseudomonadati</taxon>
        <taxon>Pseudomonadota</taxon>
        <taxon>Alphaproteobacteria</taxon>
        <taxon>Hyphomicrobiales</taxon>
        <taxon>Methylobacteriaceae</taxon>
        <taxon>Methylobacterium</taxon>
    </lineage>
</organism>
<evidence type="ECO:0000256" key="1">
    <source>
        <dbReference type="SAM" id="Phobius"/>
    </source>
</evidence>
<gene>
    <name evidence="2" type="ORF">F6X53_09985</name>
</gene>
<dbReference type="Proteomes" id="UP000474159">
    <property type="component" value="Unassembled WGS sequence"/>
</dbReference>
<keyword evidence="1" id="KW-0812">Transmembrane</keyword>
<dbReference type="Pfam" id="PF09489">
    <property type="entry name" value="CbtB"/>
    <property type="match status" value="1"/>
</dbReference>